<feature type="transmembrane region" description="Helical" evidence="7">
    <location>
        <begin position="177"/>
        <end position="200"/>
    </location>
</feature>
<keyword evidence="6 7" id="KW-0472">Membrane</keyword>
<keyword evidence="3" id="KW-1003">Cell membrane</keyword>
<evidence type="ECO:0000256" key="5">
    <source>
        <dbReference type="ARBA" id="ARBA00022989"/>
    </source>
</evidence>
<dbReference type="Gene3D" id="1.10.3720.10">
    <property type="entry name" value="MetI-like"/>
    <property type="match status" value="1"/>
</dbReference>
<dbReference type="PANTHER" id="PTHR43744:SF8">
    <property type="entry name" value="SN-GLYCEROL-3-PHOSPHATE TRANSPORT SYSTEM PERMEASE PROTEIN UGPE"/>
    <property type="match status" value="1"/>
</dbReference>
<dbReference type="GO" id="GO:0055085">
    <property type="term" value="P:transmembrane transport"/>
    <property type="evidence" value="ECO:0007669"/>
    <property type="project" value="InterPro"/>
</dbReference>
<feature type="transmembrane region" description="Helical" evidence="7">
    <location>
        <begin position="28"/>
        <end position="46"/>
    </location>
</feature>
<dbReference type="GO" id="GO:0005886">
    <property type="term" value="C:plasma membrane"/>
    <property type="evidence" value="ECO:0007669"/>
    <property type="project" value="UniProtKB-SubCell"/>
</dbReference>
<dbReference type="EMBL" id="AP023367">
    <property type="protein sequence ID" value="BCJ93175.1"/>
    <property type="molecule type" value="Genomic_DNA"/>
</dbReference>
<dbReference type="AlphaFoldDB" id="A0A6S6R0Q1"/>
<feature type="transmembrane region" description="Helical" evidence="7">
    <location>
        <begin position="126"/>
        <end position="149"/>
    </location>
</feature>
<keyword evidence="4 7" id="KW-0812">Transmembrane</keyword>
<evidence type="ECO:0000313" key="8">
    <source>
        <dbReference type="EMBL" id="BCJ93175.1"/>
    </source>
</evidence>
<reference evidence="8 9" key="1">
    <citation type="journal article" date="2016" name="Int. J. Syst. Evol. Microbiol.">
        <title>Descriptions of Anaerotaenia torta gen. nov., sp. nov. and Anaerocolumna cellulosilytica gen. nov., sp. nov. isolated from a methanogenic reactor of cattle waste.</title>
        <authorList>
            <person name="Uek A."/>
            <person name="Ohtaki Y."/>
            <person name="Kaku N."/>
            <person name="Ueki K."/>
        </authorList>
    </citation>
    <scope>NUCLEOTIDE SEQUENCE [LARGE SCALE GENOMIC DNA]</scope>
    <source>
        <strain evidence="8 9">SN021</strain>
    </source>
</reference>
<name>A0A6S6R0Q1_9FIRM</name>
<feature type="transmembrane region" description="Helical" evidence="7">
    <location>
        <begin position="94"/>
        <end position="114"/>
    </location>
</feature>
<dbReference type="PROSITE" id="PS50928">
    <property type="entry name" value="ABC_TM1"/>
    <property type="match status" value="1"/>
</dbReference>
<dbReference type="Proteomes" id="UP000515561">
    <property type="component" value="Chromosome"/>
</dbReference>
<gene>
    <name evidence="8" type="ORF">acsn021_07440</name>
</gene>
<feature type="transmembrane region" description="Helical" evidence="7">
    <location>
        <begin position="298"/>
        <end position="318"/>
    </location>
</feature>
<sequence length="333" mass="37607">MKNKTENASFGLKVYLFRKKSKNIIQSVFLFCIIVGLCFTILYPIIQLIPSIFSNIEDLGNPNVIWLPMEFSMTSFKAAIRFSMPEGFMTIVKSVLYAGLIMGIQVFVSAMAGYSLARVKFFGHKFVFFLVILVFLVPRQSLLLAQYIYYSHFNAFGLLKFFTESGEINLINQPATLFMIAILGFGVQQSLFVFIFSQFFKNIPNELEEASLIDGCGFHKTYFKIMIPNALPAISTVAVLSFVWNYGDTYFTSYFNKDGPYFSSSLARVFSPANKQFVLGAVKVWFDVPLATDFAFDAIKQAAVLIFLIPLLLVYFGAQKWLVENLENSGLVG</sequence>
<evidence type="ECO:0000256" key="4">
    <source>
        <dbReference type="ARBA" id="ARBA00022692"/>
    </source>
</evidence>
<dbReference type="SUPFAM" id="SSF161098">
    <property type="entry name" value="MetI-like"/>
    <property type="match status" value="1"/>
</dbReference>
<organism evidence="8 9">
    <name type="scientific">Anaerocolumna cellulosilytica</name>
    <dbReference type="NCBI Taxonomy" id="433286"/>
    <lineage>
        <taxon>Bacteria</taxon>
        <taxon>Bacillati</taxon>
        <taxon>Bacillota</taxon>
        <taxon>Clostridia</taxon>
        <taxon>Lachnospirales</taxon>
        <taxon>Lachnospiraceae</taxon>
        <taxon>Anaerocolumna</taxon>
    </lineage>
</organism>
<dbReference type="PANTHER" id="PTHR43744">
    <property type="entry name" value="ABC TRANSPORTER PERMEASE PROTEIN MG189-RELATED-RELATED"/>
    <property type="match status" value="1"/>
</dbReference>
<dbReference type="KEGG" id="acel:acsn021_07440"/>
<keyword evidence="9" id="KW-1185">Reference proteome</keyword>
<evidence type="ECO:0000256" key="3">
    <source>
        <dbReference type="ARBA" id="ARBA00022475"/>
    </source>
</evidence>
<evidence type="ECO:0000313" key="9">
    <source>
        <dbReference type="Proteomes" id="UP000515561"/>
    </source>
</evidence>
<evidence type="ECO:0000256" key="6">
    <source>
        <dbReference type="ARBA" id="ARBA00023136"/>
    </source>
</evidence>
<dbReference type="RefSeq" id="WP_184095574.1">
    <property type="nucleotide sequence ID" value="NZ_AP023367.1"/>
</dbReference>
<dbReference type="InterPro" id="IPR000515">
    <property type="entry name" value="MetI-like"/>
</dbReference>
<dbReference type="InterPro" id="IPR035906">
    <property type="entry name" value="MetI-like_sf"/>
</dbReference>
<dbReference type="CDD" id="cd06261">
    <property type="entry name" value="TM_PBP2"/>
    <property type="match status" value="1"/>
</dbReference>
<evidence type="ECO:0000256" key="2">
    <source>
        <dbReference type="ARBA" id="ARBA00022448"/>
    </source>
</evidence>
<comment type="subcellular location">
    <subcellularLocation>
        <location evidence="1 7">Cell membrane</location>
        <topology evidence="1 7">Multi-pass membrane protein</topology>
    </subcellularLocation>
</comment>
<protein>
    <submittedName>
        <fullName evidence="8">Sugar ABC transporter permease</fullName>
    </submittedName>
</protein>
<comment type="similarity">
    <text evidence="7">Belongs to the binding-protein-dependent transport system permease family.</text>
</comment>
<accession>A0A6S6R0Q1</accession>
<keyword evidence="2 7" id="KW-0813">Transport</keyword>
<feature type="transmembrane region" description="Helical" evidence="7">
    <location>
        <begin position="221"/>
        <end position="244"/>
    </location>
</feature>
<keyword evidence="5 7" id="KW-1133">Transmembrane helix</keyword>
<dbReference type="Pfam" id="PF00528">
    <property type="entry name" value="BPD_transp_1"/>
    <property type="match status" value="1"/>
</dbReference>
<evidence type="ECO:0000256" key="7">
    <source>
        <dbReference type="RuleBase" id="RU363032"/>
    </source>
</evidence>
<proteinExistence type="inferred from homology"/>
<evidence type="ECO:0000256" key="1">
    <source>
        <dbReference type="ARBA" id="ARBA00004651"/>
    </source>
</evidence>